<proteinExistence type="predicted"/>
<evidence type="ECO:0000259" key="3">
    <source>
        <dbReference type="Pfam" id="PF11611"/>
    </source>
</evidence>
<dbReference type="InterPro" id="IPR029051">
    <property type="entry name" value="DUF4352"/>
</dbReference>
<gene>
    <name evidence="4" type="ORF">ERS852490_02207</name>
</gene>
<evidence type="ECO:0000313" key="5">
    <source>
        <dbReference type="Proteomes" id="UP000095621"/>
    </source>
</evidence>
<organism evidence="4 5">
    <name type="scientific">Lachnospira eligens</name>
    <dbReference type="NCBI Taxonomy" id="39485"/>
    <lineage>
        <taxon>Bacteria</taxon>
        <taxon>Bacillati</taxon>
        <taxon>Bacillota</taxon>
        <taxon>Clostridia</taxon>
        <taxon>Lachnospirales</taxon>
        <taxon>Lachnospiraceae</taxon>
        <taxon>Lachnospira</taxon>
    </lineage>
</organism>
<dbReference type="EMBL" id="CZBU01000005">
    <property type="protein sequence ID" value="CUQ78559.1"/>
    <property type="molecule type" value="Genomic_DNA"/>
</dbReference>
<sequence length="158" mass="16919">MAMGSGSDTSVDNSNASGASDKTGTESDNVVMVGGSFEKDGLKGTVNDADTDFTDYDDPYGFYKPGDGKKYVKADFSFENNGKSDAYVSSADFSCYADNESCDQSFIASVNEFSGDTLSTGRKINFSVVFAVPVDAESIELEYTANIWSSEKVIIKLQ</sequence>
<dbReference type="InterPro" id="IPR029050">
    <property type="entry name" value="Immunoprotect_excell_Ig-like"/>
</dbReference>
<dbReference type="AlphaFoldDB" id="A0A174Z0X1"/>
<keyword evidence="1" id="KW-0732">Signal</keyword>
<accession>A0A174Z0X1</accession>
<dbReference type="Proteomes" id="UP000095621">
    <property type="component" value="Unassembled WGS sequence"/>
</dbReference>
<reference evidence="4 5" key="1">
    <citation type="submission" date="2015-09" db="EMBL/GenBank/DDBJ databases">
        <authorList>
            <consortium name="Pathogen Informatics"/>
        </authorList>
    </citation>
    <scope>NUCLEOTIDE SEQUENCE [LARGE SCALE GENOMIC DNA]</scope>
    <source>
        <strain evidence="4 5">2789STDY5834875</strain>
    </source>
</reference>
<dbReference type="Pfam" id="PF11611">
    <property type="entry name" value="DUF4352"/>
    <property type="match status" value="1"/>
</dbReference>
<evidence type="ECO:0000256" key="1">
    <source>
        <dbReference type="ARBA" id="ARBA00022729"/>
    </source>
</evidence>
<dbReference type="Gene3D" id="2.60.40.1240">
    <property type="match status" value="1"/>
</dbReference>
<evidence type="ECO:0000313" key="4">
    <source>
        <dbReference type="EMBL" id="CUQ78559.1"/>
    </source>
</evidence>
<name>A0A174Z0X1_9FIRM</name>
<protein>
    <submittedName>
        <fullName evidence="4">Telomeric repeat-binding factor 2</fullName>
    </submittedName>
</protein>
<feature type="domain" description="DUF4352" evidence="3">
    <location>
        <begin position="33"/>
        <end position="152"/>
    </location>
</feature>
<feature type="region of interest" description="Disordered" evidence="2">
    <location>
        <begin position="1"/>
        <end position="30"/>
    </location>
</feature>
<evidence type="ECO:0000256" key="2">
    <source>
        <dbReference type="SAM" id="MobiDB-lite"/>
    </source>
</evidence>
<feature type="compositionally biased region" description="Polar residues" evidence="2">
    <location>
        <begin position="1"/>
        <end position="28"/>
    </location>
</feature>